<reference evidence="2 3" key="1">
    <citation type="journal article" date="2014" name="Nat. Genet.">
        <title>Genome and transcriptome of the porcine whipworm Trichuris suis.</title>
        <authorList>
            <person name="Jex A.R."/>
            <person name="Nejsum P."/>
            <person name="Schwarz E.M."/>
            <person name="Hu L."/>
            <person name="Young N.D."/>
            <person name="Hall R.S."/>
            <person name="Korhonen P.K."/>
            <person name="Liao S."/>
            <person name="Thamsborg S."/>
            <person name="Xia J."/>
            <person name="Xu P."/>
            <person name="Wang S."/>
            <person name="Scheerlinck J.P."/>
            <person name="Hofmann A."/>
            <person name="Sternberg P.W."/>
            <person name="Wang J."/>
            <person name="Gasser R.B."/>
        </authorList>
    </citation>
    <scope>NUCLEOTIDE SEQUENCE [LARGE SCALE GENOMIC DNA]</scope>
    <source>
        <strain evidence="2">DCEP-RM93M</strain>
    </source>
</reference>
<evidence type="ECO:0000313" key="3">
    <source>
        <dbReference type="Proteomes" id="UP000030764"/>
    </source>
</evidence>
<evidence type="ECO:0000313" key="2">
    <source>
        <dbReference type="EMBL" id="KFD47191.1"/>
    </source>
</evidence>
<name>A0A085LQE5_9BILA</name>
<evidence type="ECO:0000313" key="1">
    <source>
        <dbReference type="EMBL" id="KFD45783.1"/>
    </source>
</evidence>
<dbReference type="Proteomes" id="UP000030764">
    <property type="component" value="Unassembled WGS sequence"/>
</dbReference>
<gene>
    <name evidence="2" type="ORF">M513_11898</name>
    <name evidence="1" type="ORF">M513_13339</name>
</gene>
<dbReference type="AlphaFoldDB" id="A0A085LQE5"/>
<organism evidence="2 3">
    <name type="scientific">Trichuris suis</name>
    <name type="common">pig whipworm</name>
    <dbReference type="NCBI Taxonomy" id="68888"/>
    <lineage>
        <taxon>Eukaryota</taxon>
        <taxon>Metazoa</taxon>
        <taxon>Ecdysozoa</taxon>
        <taxon>Nematoda</taxon>
        <taxon>Enoplea</taxon>
        <taxon>Dorylaimia</taxon>
        <taxon>Trichinellida</taxon>
        <taxon>Trichuridae</taxon>
        <taxon>Trichuris</taxon>
    </lineage>
</organism>
<dbReference type="EMBL" id="KL363336">
    <property type="protein sequence ID" value="KFD47191.1"/>
    <property type="molecule type" value="Genomic_DNA"/>
</dbReference>
<dbReference type="EMBL" id="KL363428">
    <property type="protein sequence ID" value="KFD45783.1"/>
    <property type="molecule type" value="Genomic_DNA"/>
</dbReference>
<proteinExistence type="predicted"/>
<keyword evidence="3" id="KW-1185">Reference proteome</keyword>
<accession>A0A085LQE5</accession>
<sequence>MKRQEEVNILEVPLISFNTLTLSSVASWAQQSEIRKVEELAFMGFPYDDVIPFSEQPFPCHQEDMRWPLKLRPTVGFDWVQDDPTKDRIEWIFITPRAPWVLGKALVSENVQTTLLCETEARINARPLTFVSDGVNDVEPLTPFHFLTGRRFQETHASSDGLVKTVTVKTERGEAVRSVRRLHLIEPVPPDLMA</sequence>
<protein>
    <submittedName>
        <fullName evidence="2">Uncharacterized protein</fullName>
    </submittedName>
</protein>